<proteinExistence type="predicted"/>
<dbReference type="AlphaFoldDB" id="A0A382M1Z2"/>
<evidence type="ECO:0000313" key="1">
    <source>
        <dbReference type="EMBL" id="SVC43014.1"/>
    </source>
</evidence>
<protein>
    <submittedName>
        <fullName evidence="1">Uncharacterized protein</fullName>
    </submittedName>
</protein>
<name>A0A382M1Z2_9ZZZZ</name>
<sequence>NLDIYTDSQGYAYTDIDLGGGGGGISPNLTVSLTVEGVPDGTNGQAIIDVLRKSDETLIQGFQFGETTPITDMHKEFNVQGVSNGETVFLKGWYNGNNSELLAEGQSNTFDWPPSGDIDLVLEKGTYSGPLKATVTVNGTNDSGSLSFRIFSPGTVITDELPDLINAVYGHDETVVYSSPPSNEKIEINDFLNGFAFDTYEYVVWYDVDLDEGFDPAVDPFSAGPLVLSSGQPAEINPVLNILPGPSINASNLMGLTPNEGEDLTISVDVTAHSSPLAGAVGSVSIIYYTGSGINGDHLCNSSTSGTYDCTIPGNDITNAGLAIGMNAFDEYGAVSSVGPYDVAVQFTSINITSVPAESYIMISIPANLSNASINGVVGDELGERDPKVW</sequence>
<organism evidence="1">
    <name type="scientific">marine metagenome</name>
    <dbReference type="NCBI Taxonomy" id="408172"/>
    <lineage>
        <taxon>unclassified sequences</taxon>
        <taxon>metagenomes</taxon>
        <taxon>ecological metagenomes</taxon>
    </lineage>
</organism>
<feature type="non-terminal residue" evidence="1">
    <location>
        <position position="390"/>
    </location>
</feature>
<feature type="non-terminal residue" evidence="1">
    <location>
        <position position="1"/>
    </location>
</feature>
<reference evidence="1" key="1">
    <citation type="submission" date="2018-05" db="EMBL/GenBank/DDBJ databases">
        <authorList>
            <person name="Lanie J.A."/>
            <person name="Ng W.-L."/>
            <person name="Kazmierczak K.M."/>
            <person name="Andrzejewski T.M."/>
            <person name="Davidsen T.M."/>
            <person name="Wayne K.J."/>
            <person name="Tettelin H."/>
            <person name="Glass J.I."/>
            <person name="Rusch D."/>
            <person name="Podicherti R."/>
            <person name="Tsui H.-C.T."/>
            <person name="Winkler M.E."/>
        </authorList>
    </citation>
    <scope>NUCLEOTIDE SEQUENCE</scope>
</reference>
<accession>A0A382M1Z2</accession>
<gene>
    <name evidence="1" type="ORF">METZ01_LOCUS295868</name>
</gene>
<dbReference type="EMBL" id="UINC01090773">
    <property type="protein sequence ID" value="SVC43014.1"/>
    <property type="molecule type" value="Genomic_DNA"/>
</dbReference>